<dbReference type="Gene3D" id="3.20.20.10">
    <property type="entry name" value="Alanine racemase"/>
    <property type="match status" value="1"/>
</dbReference>
<evidence type="ECO:0000259" key="5">
    <source>
        <dbReference type="Pfam" id="PF01168"/>
    </source>
</evidence>
<proteinExistence type="inferred from homology"/>
<dbReference type="SUPFAM" id="SSF51419">
    <property type="entry name" value="PLP-binding barrel"/>
    <property type="match status" value="1"/>
</dbReference>
<dbReference type="PANTHER" id="PTHR10146:SF14">
    <property type="entry name" value="PYRIDOXAL PHOSPHATE HOMEOSTASIS PROTEIN"/>
    <property type="match status" value="1"/>
</dbReference>
<comment type="function">
    <text evidence="2">Pyridoxal 5'-phosphate (PLP)-binding protein, which is involved in PLP homeostasis.</text>
</comment>
<evidence type="ECO:0000256" key="1">
    <source>
        <dbReference type="ARBA" id="ARBA00022898"/>
    </source>
</evidence>
<dbReference type="InterPro" id="IPR001608">
    <property type="entry name" value="Ala_racemase_N"/>
</dbReference>
<reference evidence="6 7" key="1">
    <citation type="submission" date="2018-05" db="EMBL/GenBank/DDBJ databases">
        <title>A metagenomic window into the 2 km-deep terrestrial subsurface aquifer revealed taxonomically and functionally diverse microbial community comprising novel uncultured bacterial lineages.</title>
        <authorList>
            <person name="Kadnikov V.V."/>
            <person name="Mardanov A.V."/>
            <person name="Beletsky A.V."/>
            <person name="Banks D."/>
            <person name="Pimenov N.V."/>
            <person name="Frank Y.A."/>
            <person name="Karnachuk O.V."/>
            <person name="Ravin N.V."/>
        </authorList>
    </citation>
    <scope>NUCLEOTIDE SEQUENCE [LARGE SCALE GENOMIC DNA]</scope>
    <source>
        <strain evidence="6">BY5</strain>
    </source>
</reference>
<comment type="cofactor">
    <cofactor evidence="3">
        <name>pyridoxal 5'-phosphate</name>
        <dbReference type="ChEBI" id="CHEBI:597326"/>
    </cofactor>
</comment>
<dbReference type="EMBL" id="QOQW01000002">
    <property type="protein sequence ID" value="RCK81244.1"/>
    <property type="molecule type" value="Genomic_DNA"/>
</dbReference>
<evidence type="ECO:0000256" key="4">
    <source>
        <dbReference type="RuleBase" id="RU004514"/>
    </source>
</evidence>
<dbReference type="Proteomes" id="UP000252355">
    <property type="component" value="Unassembled WGS sequence"/>
</dbReference>
<protein>
    <recommendedName>
        <fullName evidence="2">Pyridoxal phosphate homeostasis protein</fullName>
        <shortName evidence="2">PLP homeostasis protein</shortName>
    </recommendedName>
</protein>
<evidence type="ECO:0000313" key="6">
    <source>
        <dbReference type="EMBL" id="RCK81244.1"/>
    </source>
</evidence>
<evidence type="ECO:0000256" key="2">
    <source>
        <dbReference type="HAMAP-Rule" id="MF_02087"/>
    </source>
</evidence>
<organism evidence="6 7">
    <name type="scientific">Candidatus Ozemobacter sibiricus</name>
    <dbReference type="NCBI Taxonomy" id="2268124"/>
    <lineage>
        <taxon>Bacteria</taxon>
        <taxon>Candidatus Ozemobacteria</taxon>
        <taxon>Candidatus Ozemobacterales</taxon>
        <taxon>Candidatus Ozemobacteraceae</taxon>
        <taxon>Candidatus Ozemobacter</taxon>
    </lineage>
</organism>
<dbReference type="HAMAP" id="MF_02087">
    <property type="entry name" value="PLP_homeostasis"/>
    <property type="match status" value="1"/>
</dbReference>
<dbReference type="PROSITE" id="PS01211">
    <property type="entry name" value="UPF0001"/>
    <property type="match status" value="1"/>
</dbReference>
<dbReference type="NCBIfam" id="TIGR00044">
    <property type="entry name" value="YggS family pyridoxal phosphate-dependent enzyme"/>
    <property type="match status" value="1"/>
</dbReference>
<accession>A0A367ZSX7</accession>
<dbReference type="CDD" id="cd00635">
    <property type="entry name" value="PLPDE_III_YBL036c_like"/>
    <property type="match status" value="1"/>
</dbReference>
<feature type="modified residue" description="N6-(pyridoxal phosphate)lysine" evidence="2 3">
    <location>
        <position position="35"/>
    </location>
</feature>
<dbReference type="InterPro" id="IPR029066">
    <property type="entry name" value="PLP-binding_barrel"/>
</dbReference>
<evidence type="ECO:0000313" key="7">
    <source>
        <dbReference type="Proteomes" id="UP000252355"/>
    </source>
</evidence>
<gene>
    <name evidence="6" type="ORF">OZSIB_2113</name>
</gene>
<keyword evidence="1 2" id="KW-0663">Pyridoxal phosphate</keyword>
<comment type="caution">
    <text evidence="6">The sequence shown here is derived from an EMBL/GenBank/DDBJ whole genome shotgun (WGS) entry which is preliminary data.</text>
</comment>
<evidence type="ECO:0000256" key="3">
    <source>
        <dbReference type="PIRSR" id="PIRSR004848-1"/>
    </source>
</evidence>
<dbReference type="InterPro" id="IPR011078">
    <property type="entry name" value="PyrdxlP_homeostasis"/>
</dbReference>
<comment type="similarity">
    <text evidence="2 4">Belongs to the pyridoxal phosphate-binding protein YggS/PROSC family.</text>
</comment>
<dbReference type="GO" id="GO:0030170">
    <property type="term" value="F:pyridoxal phosphate binding"/>
    <property type="evidence" value="ECO:0007669"/>
    <property type="project" value="UniProtKB-UniRule"/>
</dbReference>
<dbReference type="PIRSF" id="PIRSF004848">
    <property type="entry name" value="YBL036c_PLPDEIII"/>
    <property type="match status" value="1"/>
</dbReference>
<dbReference type="AlphaFoldDB" id="A0A367ZSX7"/>
<name>A0A367ZSX7_9BACT</name>
<dbReference type="PANTHER" id="PTHR10146">
    <property type="entry name" value="PROLINE SYNTHETASE CO-TRANSCRIBED BACTERIAL HOMOLOG PROTEIN"/>
    <property type="match status" value="1"/>
</dbReference>
<sequence length="229" mass="25116">MGIADRLRAVQDRIAQAARAAGRDPATIQLVAVSKTVEAAAIAELLAAGHTVCGESRPQALRDKARALAGRPVRWHFIGPLQTNKIKYVYPIVELIHSVDRPELLDALRQWARKTGRRCPCLLEVHISDEPTKQGFAPDEVLSVIAGLRNDPDLDVRGLMGMAPFVSEEAPVRSAFRRLAELFRASRDLEGPAYHAQELSMGMTDDYPIAIEEGATIVRIGRALFGDHP</sequence>
<dbReference type="Pfam" id="PF01168">
    <property type="entry name" value="Ala_racemase_N"/>
    <property type="match status" value="1"/>
</dbReference>
<feature type="domain" description="Alanine racemase N-terminal" evidence="5">
    <location>
        <begin position="7"/>
        <end position="229"/>
    </location>
</feature>